<keyword evidence="2" id="KW-1133">Transmembrane helix</keyword>
<proteinExistence type="predicted"/>
<evidence type="ECO:0008006" key="6">
    <source>
        <dbReference type="Google" id="ProtNLM"/>
    </source>
</evidence>
<keyword evidence="3" id="KW-0732">Signal</keyword>
<accession>A0A1H6L4Q8</accession>
<organism evidence="4 5">
    <name type="scientific">Ruminococcus flavefaciens</name>
    <dbReference type="NCBI Taxonomy" id="1265"/>
    <lineage>
        <taxon>Bacteria</taxon>
        <taxon>Bacillati</taxon>
        <taxon>Bacillota</taxon>
        <taxon>Clostridia</taxon>
        <taxon>Eubacteriales</taxon>
        <taxon>Oscillospiraceae</taxon>
        <taxon>Ruminococcus</taxon>
    </lineage>
</organism>
<keyword evidence="2" id="KW-0472">Membrane</keyword>
<name>A0A1H6L4Q8_RUMFL</name>
<evidence type="ECO:0000256" key="2">
    <source>
        <dbReference type="SAM" id="Phobius"/>
    </source>
</evidence>
<feature type="region of interest" description="Disordered" evidence="1">
    <location>
        <begin position="65"/>
        <end position="108"/>
    </location>
</feature>
<feature type="compositionally biased region" description="Low complexity" evidence="1">
    <location>
        <begin position="68"/>
        <end position="107"/>
    </location>
</feature>
<feature type="chain" id="PRO_5010364233" description="Ig-like domain (Group 3)" evidence="3">
    <location>
        <begin position="33"/>
        <end position="1898"/>
    </location>
</feature>
<feature type="transmembrane region" description="Helical" evidence="2">
    <location>
        <begin position="1871"/>
        <end position="1890"/>
    </location>
</feature>
<dbReference type="RefSeq" id="WP_074718310.1">
    <property type="nucleotide sequence ID" value="NZ_FNWV01000012.1"/>
</dbReference>
<evidence type="ECO:0000256" key="3">
    <source>
        <dbReference type="SAM" id="SignalP"/>
    </source>
</evidence>
<dbReference type="OrthoDB" id="3193440at2"/>
<evidence type="ECO:0000313" key="4">
    <source>
        <dbReference type="EMBL" id="SEH79133.1"/>
    </source>
</evidence>
<reference evidence="4 5" key="1">
    <citation type="submission" date="2016-10" db="EMBL/GenBank/DDBJ databases">
        <authorList>
            <person name="de Groot N.N."/>
        </authorList>
    </citation>
    <scope>NUCLEOTIDE SEQUENCE [LARGE SCALE GENOMIC DNA]</scope>
    <source>
        <strain evidence="4 5">YAD2003</strain>
    </source>
</reference>
<keyword evidence="2" id="KW-0812">Transmembrane</keyword>
<feature type="signal peptide" evidence="3">
    <location>
        <begin position="1"/>
        <end position="32"/>
    </location>
</feature>
<evidence type="ECO:0000313" key="5">
    <source>
        <dbReference type="Proteomes" id="UP000183190"/>
    </source>
</evidence>
<dbReference type="EMBL" id="FNWV01000012">
    <property type="protein sequence ID" value="SEH79133.1"/>
    <property type="molecule type" value="Genomic_DNA"/>
</dbReference>
<evidence type="ECO:0000256" key="1">
    <source>
        <dbReference type="SAM" id="MobiDB-lite"/>
    </source>
</evidence>
<dbReference type="Proteomes" id="UP000183190">
    <property type="component" value="Unassembled WGS sequence"/>
</dbReference>
<sequence>MNNGIFDFKKKIAFTAALVIIANSFGTLPASAAVSSIGTLKSDSVDLSDDSDGKKKEVAQVEKTDAVTTSTSTATTTTTTTTSTTTTSTTTTSTTTTSTTSTTTTTTQQNTKTYTVVVNGGIPEADFYVMAKRMFAKSTPVCEYNGTNGGTITVNSGEVPSAEKVSIEKTEYRRKSASGNSLEYDAYYKAEVAADVVNVTISGIPEDGFCKYGSEITVKPNDEYTLIESDEARIVTVERPISFKSENIGNDEYRLSFGGASYIISPRFFSITISGNYKVFRGDKETGERRFKWKEINDLRIEAKDKQALSIYDGSKSKDFKVENDFFKMSDLLTFEQFRYSNNAQFVVTGVNWNVCVKSTFDGASDRETTRYFHVEKGNDGTYFFRVPYLELGNYYLDGYEYFGHHDVDLGKMYSDISGENAVGYCKIPYFPGENEIELKYKKFTKFGSYTFAPSQDISLRSGSCFSIDSDTPIKTLMTLPASFDSSVISYDYFKGNDVSGLHSSKFSIDADEREFKLTSKVIKDPVFILVKNIIKDADGLSSGIDDSICFYNDKNAPTVSDTEEHDENKWYGKEGAVFTLDIHDREECPIPENDTVFYEEKEIRDVYEKFINAPTVNKQEIASVIVGDYRFDRPEGGWSDAITGYLENAAVRSAEKELVELLSTIDLSEVNASKYSDQGDSYNYYKKIIRNGVCDELKKYYSAKLTELSKNEDAADEAAEIAVAAAKLENHVSAYEKALAGAKNTHKTVPSLTFDTQSQTFKVTLKPADEYKNTLIQDSVDVYAVDNSGNSGIGTEKMYTINVRMDCAPPVISAESLEVINAVPIAVADGEMNYVVKEGTIINAAVNDIYGDSEGSGVKGAEWYVGDDSGSAKRMLRNDDGKSFGMMIDKHDIEGKNLKSSFSIKAADNVDNSAVLSSDTGDKKINLIFDTERPLSSITDASDVSKVHTQEIRDGENTVIKKWYGSYEDIKLNLYAADVNPDKCSGIYRIFVEVNGVSYPLLISENNIDIKLLKEGKYYISFEKGEEQDSFDVYLKCAADSKYKVQICSGIHRLGREEDGRYNNSPESGSIRVKFFVRDNADLESEVSEERVYIDLDAPTVAGADTNGTDILRRDRAFRFEAFSDGEAVIRVRVDDRSPSSGISEVKAHLFDKDGNPVGDAVSARRSGDAWELRVPVNFKGFAKITAWDNVGKSSLIAETLGIVTENSDKHSEEDHVSIVLPPTSHKDKNGLPLYNSDVHAQLTVRDSFSGIADVFTSVSGEAETRLGINRNGDPEDTDADAWNINRDKSENNLVTEVTRDMVISGNSNGSSISLRMNDRAGNPNYDDTAWETFSIDTVKPVIRVAFADGNNSSDSEYKNIFKSGRKAVITVTERNFDPSLAEVMLNGQRLQSTWTLSGGTEGTDTAQYSAEVSVENDGKYKLTVNCRDMGDLKADPYESGEFIIDGTAPVLNVSFDKGAENQHYFNSNVTATLRIKEENFDPNRIKITGTYDNRTSDFPKASEWAKVGSDYVSTIKFEQNGDYELSISGRDKAGNSFDTYSGSFCVDTKKPTVSFDSISRSNNSKEIRPSIRFDDPNIKKETIKVELEGANRGKVTNIRGELTEKNGGYEYVFDNIPNKPEYDDIYTIKATAEDNASNKIEKKFRFSVNRFGSTFTLAKDTAELNGGYISSPKDIIITEYNADKHAKQDTVLITKDSEMLELREGIDYTVEVKGGVDEWTRYIYNIFSRNFDSDARYTVSIHSYDEAGNVNISDSDKKNAEVSFCVDKTKPLCIPINIADNRTYKGESYTARLSVSDNIVLKNIRVYVDGVSVNTRLNDDECSFNISNSSSAREVCVVLTDMAGNEEEYHYKNILVTTNIFRLLFRKTWFKITGGVLLLLAGASAVFIRKRKKRLL</sequence>
<protein>
    <recommendedName>
        <fullName evidence="6">Ig-like domain (Group 3)</fullName>
    </recommendedName>
</protein>
<gene>
    <name evidence="4" type="ORF">SAMN02910265_02716</name>
</gene>